<protein>
    <submittedName>
        <fullName evidence="2">NH_2</fullName>
    </submittedName>
</protein>
<name>A0A1R3T1W4_9BACT</name>
<dbReference type="RefSeq" id="WP_076930979.1">
    <property type="nucleotide sequence ID" value="NZ_LT605205.1"/>
</dbReference>
<evidence type="ECO:0000313" key="2">
    <source>
        <dbReference type="EMBL" id="SCD21110.1"/>
    </source>
</evidence>
<feature type="domain" description="Inosine/uridine-preferring nucleoside hydrolase" evidence="1">
    <location>
        <begin position="36"/>
        <end position="302"/>
    </location>
</feature>
<dbReference type="AlphaFoldDB" id="A0A1R3T1W4"/>
<dbReference type="PROSITE" id="PS51257">
    <property type="entry name" value="PROKAR_LIPOPROTEIN"/>
    <property type="match status" value="1"/>
</dbReference>
<accession>A0A1R3T1W4</accession>
<dbReference type="Pfam" id="PF01156">
    <property type="entry name" value="IU_nuc_hydro"/>
    <property type="match status" value="1"/>
</dbReference>
<reference evidence="2 3" key="1">
    <citation type="submission" date="2016-08" db="EMBL/GenBank/DDBJ databases">
        <authorList>
            <person name="Seilhamer J.J."/>
        </authorList>
    </citation>
    <scope>NUCLEOTIDE SEQUENCE [LARGE SCALE GENOMIC DNA]</scope>
    <source>
        <strain evidence="2">M3/6</strain>
    </source>
</reference>
<keyword evidence="3" id="KW-1185">Reference proteome</keyword>
<organism evidence="2 3">
    <name type="scientific">Proteiniphilum saccharofermentans</name>
    <dbReference type="NCBI Taxonomy" id="1642647"/>
    <lineage>
        <taxon>Bacteria</taxon>
        <taxon>Pseudomonadati</taxon>
        <taxon>Bacteroidota</taxon>
        <taxon>Bacteroidia</taxon>
        <taxon>Bacteroidales</taxon>
        <taxon>Dysgonomonadaceae</taxon>
        <taxon>Proteiniphilum</taxon>
    </lineage>
</organism>
<proteinExistence type="predicted"/>
<sequence>MTDNKFHVVSLLLLIALSGCTSKDRSTQTVSDAQKIIFETDIGNDVDDALALDMLYKYMDAGDINLLGIMINKEGIYPPEYTDIMNTWYGYPEIPVGIIHNGADCENDATNYAKCVSLMNKENGEPIFHRSLKDYSTLPEAHILYRELLAKQPDNSVTIISVGFSTNLARLLDTPGDDFSPLTGKELVAKKVKLLCTMAGCFNNPDLYEYNIVKDIPAAKKVFAEWPTRVVTSPFEVGIAINYPGASIENDFGWAPAHPMVEAYKCYLEMPYDRPTWDLTSVLYSVEGPSYFNISPAGKIDVTDKGVTTFTADEKGDRYYLMVDSIQAENIKQHFIELISQQPANFK</sequence>
<dbReference type="InterPro" id="IPR036452">
    <property type="entry name" value="Ribo_hydro-like"/>
</dbReference>
<gene>
    <name evidence="2" type="ORF">PSM36_2305</name>
</gene>
<dbReference type="STRING" id="1642647.PSM36_2305"/>
<dbReference type="CDD" id="cd02652">
    <property type="entry name" value="nuc_hydro_2"/>
    <property type="match status" value="1"/>
</dbReference>
<dbReference type="PANTHER" id="PTHR43264:SF1">
    <property type="entry name" value="INOSINE_URIDINE-PREFERRING NUCLEOSIDE HYDROLASE DOMAIN-CONTAINING PROTEIN"/>
    <property type="match status" value="1"/>
</dbReference>
<dbReference type="EMBL" id="LT605205">
    <property type="protein sequence ID" value="SCD21110.1"/>
    <property type="molecule type" value="Genomic_DNA"/>
</dbReference>
<dbReference type="PANTHER" id="PTHR43264">
    <property type="match status" value="1"/>
</dbReference>
<dbReference type="GO" id="GO:0016799">
    <property type="term" value="F:hydrolase activity, hydrolyzing N-glycosyl compounds"/>
    <property type="evidence" value="ECO:0007669"/>
    <property type="project" value="InterPro"/>
</dbReference>
<dbReference type="SUPFAM" id="SSF53590">
    <property type="entry name" value="Nucleoside hydrolase"/>
    <property type="match status" value="1"/>
</dbReference>
<dbReference type="InterPro" id="IPR001910">
    <property type="entry name" value="Inosine/uridine_hydrolase_dom"/>
</dbReference>
<evidence type="ECO:0000259" key="1">
    <source>
        <dbReference type="Pfam" id="PF01156"/>
    </source>
</evidence>
<dbReference type="KEGG" id="psac:PSM36_2305"/>
<evidence type="ECO:0000313" key="3">
    <source>
        <dbReference type="Proteomes" id="UP000187464"/>
    </source>
</evidence>
<dbReference type="Gene3D" id="3.90.245.10">
    <property type="entry name" value="Ribonucleoside hydrolase-like"/>
    <property type="match status" value="1"/>
</dbReference>
<dbReference type="Proteomes" id="UP000187464">
    <property type="component" value="Chromosome I"/>
</dbReference>